<evidence type="ECO:0000256" key="3">
    <source>
        <dbReference type="ARBA" id="ARBA00022475"/>
    </source>
</evidence>
<keyword evidence="4 8" id="KW-0812">Transmembrane</keyword>
<evidence type="ECO:0000259" key="9">
    <source>
        <dbReference type="PROSITE" id="PS50113"/>
    </source>
</evidence>
<feature type="transmembrane region" description="Helical" evidence="8">
    <location>
        <begin position="63"/>
        <end position="80"/>
    </location>
</feature>
<comment type="catalytic activity">
    <reaction evidence="7">
        <text>2 GTP = 3',3'-c-di-GMP + 2 diphosphate</text>
        <dbReference type="Rhea" id="RHEA:24898"/>
        <dbReference type="ChEBI" id="CHEBI:33019"/>
        <dbReference type="ChEBI" id="CHEBI:37565"/>
        <dbReference type="ChEBI" id="CHEBI:58805"/>
        <dbReference type="EC" id="2.7.7.65"/>
    </reaction>
</comment>
<dbReference type="PANTHER" id="PTHR45138:SF9">
    <property type="entry name" value="DIGUANYLATE CYCLASE DGCM-RELATED"/>
    <property type="match status" value="1"/>
</dbReference>
<dbReference type="Pfam" id="PF00990">
    <property type="entry name" value="GGDEF"/>
    <property type="match status" value="1"/>
</dbReference>
<proteinExistence type="predicted"/>
<feature type="transmembrane region" description="Helical" evidence="8">
    <location>
        <begin position="184"/>
        <end position="203"/>
    </location>
</feature>
<dbReference type="InterPro" id="IPR007895">
    <property type="entry name" value="MASE1"/>
</dbReference>
<evidence type="ECO:0000256" key="1">
    <source>
        <dbReference type="ARBA" id="ARBA00004651"/>
    </source>
</evidence>
<keyword evidence="6 8" id="KW-0472">Membrane</keyword>
<dbReference type="PROSITE" id="PS50113">
    <property type="entry name" value="PAC"/>
    <property type="match status" value="1"/>
</dbReference>
<dbReference type="Pfam" id="PF08447">
    <property type="entry name" value="PAS_3"/>
    <property type="match status" value="1"/>
</dbReference>
<dbReference type="EC" id="2.7.7.65" evidence="2"/>
<dbReference type="EMBL" id="CP054856">
    <property type="protein sequence ID" value="QVM83481.1"/>
    <property type="molecule type" value="Genomic_DNA"/>
</dbReference>
<dbReference type="PANTHER" id="PTHR45138">
    <property type="entry name" value="REGULATORY COMPONENTS OF SENSORY TRANSDUCTION SYSTEM"/>
    <property type="match status" value="1"/>
</dbReference>
<keyword evidence="12" id="KW-1185">Reference proteome</keyword>
<dbReference type="Gene3D" id="3.30.450.20">
    <property type="entry name" value="PAS domain"/>
    <property type="match status" value="1"/>
</dbReference>
<name>A0ABX8E5Z8_9SPHN</name>
<feature type="domain" description="PAC" evidence="9">
    <location>
        <begin position="373"/>
        <end position="425"/>
    </location>
</feature>
<evidence type="ECO:0000256" key="2">
    <source>
        <dbReference type="ARBA" id="ARBA00012528"/>
    </source>
</evidence>
<feature type="domain" description="GGDEF" evidence="10">
    <location>
        <begin position="471"/>
        <end position="600"/>
    </location>
</feature>
<dbReference type="InterPro" id="IPR043128">
    <property type="entry name" value="Rev_trsase/Diguanyl_cyclase"/>
</dbReference>
<dbReference type="CDD" id="cd00130">
    <property type="entry name" value="PAS"/>
    <property type="match status" value="1"/>
</dbReference>
<evidence type="ECO:0000256" key="7">
    <source>
        <dbReference type="ARBA" id="ARBA00034247"/>
    </source>
</evidence>
<dbReference type="InterPro" id="IPR000700">
    <property type="entry name" value="PAS-assoc_C"/>
</dbReference>
<comment type="subcellular location">
    <subcellularLocation>
        <location evidence="1">Cell membrane</location>
        <topology evidence="1">Multi-pass membrane protein</topology>
    </subcellularLocation>
</comment>
<dbReference type="InterPro" id="IPR050469">
    <property type="entry name" value="Diguanylate_Cyclase"/>
</dbReference>
<reference evidence="11 12" key="1">
    <citation type="journal article" date="2021" name="Int. J. Syst. Evol. Microbiol.">
        <title>Novosphingobium decolorationis sp. nov., an aniline blue-decolourizing bacterium isolated from East Pacific sediment.</title>
        <authorList>
            <person name="Chen X."/>
            <person name="Dong B."/>
            <person name="Chen T."/>
            <person name="Ren N."/>
            <person name="Wang J."/>
            <person name="Xu Y."/>
            <person name="Yang J."/>
            <person name="Zhu S."/>
            <person name="Chen J."/>
        </authorList>
    </citation>
    <scope>NUCLEOTIDE SEQUENCE [LARGE SCALE GENOMIC DNA]</scope>
    <source>
        <strain evidence="11 12">502str22</strain>
    </source>
</reference>
<dbReference type="RefSeq" id="WP_213503173.1">
    <property type="nucleotide sequence ID" value="NZ_CP054856.1"/>
</dbReference>
<feature type="transmembrane region" description="Helical" evidence="8">
    <location>
        <begin position="267"/>
        <end position="288"/>
    </location>
</feature>
<keyword evidence="3" id="KW-1003">Cell membrane</keyword>
<dbReference type="Proteomes" id="UP000677126">
    <property type="component" value="Chromosome"/>
</dbReference>
<feature type="transmembrane region" description="Helical" evidence="8">
    <location>
        <begin position="116"/>
        <end position="138"/>
    </location>
</feature>
<dbReference type="CDD" id="cd01949">
    <property type="entry name" value="GGDEF"/>
    <property type="match status" value="1"/>
</dbReference>
<feature type="transmembrane region" description="Helical" evidence="8">
    <location>
        <begin position="38"/>
        <end position="56"/>
    </location>
</feature>
<evidence type="ECO:0000313" key="12">
    <source>
        <dbReference type="Proteomes" id="UP000677126"/>
    </source>
</evidence>
<keyword evidence="5 8" id="KW-1133">Transmembrane helix</keyword>
<dbReference type="NCBIfam" id="TIGR00254">
    <property type="entry name" value="GGDEF"/>
    <property type="match status" value="1"/>
</dbReference>
<gene>
    <name evidence="11" type="ORF">HT578_07075</name>
</gene>
<dbReference type="SMART" id="SM00267">
    <property type="entry name" value="GGDEF"/>
    <property type="match status" value="1"/>
</dbReference>
<evidence type="ECO:0000313" key="11">
    <source>
        <dbReference type="EMBL" id="QVM83481.1"/>
    </source>
</evidence>
<feature type="transmembrane region" description="Helical" evidence="8">
    <location>
        <begin position="12"/>
        <end position="32"/>
    </location>
</feature>
<evidence type="ECO:0000256" key="6">
    <source>
        <dbReference type="ARBA" id="ARBA00023136"/>
    </source>
</evidence>
<dbReference type="InterPro" id="IPR000160">
    <property type="entry name" value="GGDEF_dom"/>
</dbReference>
<dbReference type="SUPFAM" id="SSF55785">
    <property type="entry name" value="PYP-like sensor domain (PAS domain)"/>
    <property type="match status" value="1"/>
</dbReference>
<dbReference type="Pfam" id="PF05231">
    <property type="entry name" value="MASE1"/>
    <property type="match status" value="1"/>
</dbReference>
<dbReference type="SUPFAM" id="SSF55073">
    <property type="entry name" value="Nucleotide cyclase"/>
    <property type="match status" value="1"/>
</dbReference>
<evidence type="ECO:0000259" key="10">
    <source>
        <dbReference type="PROSITE" id="PS50887"/>
    </source>
</evidence>
<feature type="transmembrane region" description="Helical" evidence="8">
    <location>
        <begin position="86"/>
        <end position="104"/>
    </location>
</feature>
<dbReference type="InterPro" id="IPR013655">
    <property type="entry name" value="PAS_fold_3"/>
</dbReference>
<dbReference type="InterPro" id="IPR029787">
    <property type="entry name" value="Nucleotide_cyclase"/>
</dbReference>
<dbReference type="PROSITE" id="PS50887">
    <property type="entry name" value="GGDEF"/>
    <property type="match status" value="1"/>
</dbReference>
<accession>A0ABX8E5Z8</accession>
<dbReference type="Gene3D" id="2.10.70.100">
    <property type="match status" value="1"/>
</dbReference>
<evidence type="ECO:0000256" key="5">
    <source>
        <dbReference type="ARBA" id="ARBA00022989"/>
    </source>
</evidence>
<evidence type="ECO:0000256" key="8">
    <source>
        <dbReference type="SAM" id="Phobius"/>
    </source>
</evidence>
<feature type="transmembrane region" description="Helical" evidence="8">
    <location>
        <begin position="150"/>
        <end position="172"/>
    </location>
</feature>
<evidence type="ECO:0000256" key="4">
    <source>
        <dbReference type="ARBA" id="ARBA00022692"/>
    </source>
</evidence>
<organism evidence="11 12">
    <name type="scientific">Novosphingobium decolorationis</name>
    <dbReference type="NCBI Taxonomy" id="2698673"/>
    <lineage>
        <taxon>Bacteria</taxon>
        <taxon>Pseudomonadati</taxon>
        <taxon>Pseudomonadota</taxon>
        <taxon>Alphaproteobacteria</taxon>
        <taxon>Sphingomonadales</taxon>
        <taxon>Sphingomonadaceae</taxon>
        <taxon>Novosphingobium</taxon>
    </lineage>
</organism>
<sequence length="600" mass="64559">MQNGQRLSTHVGIWPALVGVAYFACAAIALKLTEGTDGIATVWPASGISISGLLLCRSAQRPAMFLAIALASFAANLYAQIPVVEIAAFTTANTLEAAIGYFCIREINRERETIYRPLSVVQFCIAALLTGTLSGAIASALTGAGLSIMFVSWATTVSLGIMIVVPLILNIAHGYSASLLRHPRLLLTPVLILATVAVVSYVVFHQSTFPLLFVPLMAVIIATYLIGPNGAMTSILIIAVIGSSLTLTDSGPIHLMRDRSPFAATLFMQFYLLVLLLSALPLAALLGARDRVITEVSRANRWLEMSEHFAHVGHWRLDLAKQKVFWSDEVFHIHGLEPGPNPPLEGAINYYHPDDRPKVEAFLAKLVETHEPFDFQARLFTVQGEERYVRSRGDVERNAAGDAVGLFGIFQDVTETTIANLRLAEARELAEKQADMAMLMAQTDALTGIANRRSALSFLETEMRHALEDGTPLSVAILDIDHFKSINDRYGHGTGDAVIRKTAALCSGAVRSSDMAGRIGGEEFVLILPGADSATAQNVGERVRVSIETADWGADGPDSVTASIGVATLKGTEGAEQLLAEADGALYRAKREGRNLLRAA</sequence>
<dbReference type="InterPro" id="IPR035965">
    <property type="entry name" value="PAS-like_dom_sf"/>
</dbReference>
<dbReference type="Gene3D" id="3.30.70.270">
    <property type="match status" value="1"/>
</dbReference>
<dbReference type="InterPro" id="IPR000014">
    <property type="entry name" value="PAS"/>
</dbReference>
<protein>
    <recommendedName>
        <fullName evidence="2">diguanylate cyclase</fullName>
        <ecNumber evidence="2">2.7.7.65</ecNumber>
    </recommendedName>
</protein>